<dbReference type="PANTHER" id="PTHR14136">
    <property type="entry name" value="BTB_POZ DOMAIN-CONTAINING PROTEIN KCTD9"/>
    <property type="match status" value="1"/>
</dbReference>
<dbReference type="Gene3D" id="2.160.20.80">
    <property type="entry name" value="E3 ubiquitin-protein ligase SopA"/>
    <property type="match status" value="2"/>
</dbReference>
<dbReference type="AlphaFoldDB" id="A0A381VFI6"/>
<reference evidence="1" key="1">
    <citation type="submission" date="2018-05" db="EMBL/GenBank/DDBJ databases">
        <authorList>
            <person name="Lanie J.A."/>
            <person name="Ng W.-L."/>
            <person name="Kazmierczak K.M."/>
            <person name="Andrzejewski T.M."/>
            <person name="Davidsen T.M."/>
            <person name="Wayne K.J."/>
            <person name="Tettelin H."/>
            <person name="Glass J.I."/>
            <person name="Rusch D."/>
            <person name="Podicherti R."/>
            <person name="Tsui H.-C.T."/>
            <person name="Winkler M.E."/>
        </authorList>
    </citation>
    <scope>NUCLEOTIDE SEQUENCE</scope>
</reference>
<protein>
    <recommendedName>
        <fullName evidence="2">Pentapeptide repeat-containing protein</fullName>
    </recommendedName>
</protein>
<organism evidence="1">
    <name type="scientific">marine metagenome</name>
    <dbReference type="NCBI Taxonomy" id="408172"/>
    <lineage>
        <taxon>unclassified sequences</taxon>
        <taxon>metagenomes</taxon>
        <taxon>ecological metagenomes</taxon>
    </lineage>
</organism>
<evidence type="ECO:0008006" key="2">
    <source>
        <dbReference type="Google" id="ProtNLM"/>
    </source>
</evidence>
<dbReference type="PANTHER" id="PTHR14136:SF17">
    <property type="entry name" value="BTB_POZ DOMAIN-CONTAINING PROTEIN KCTD9"/>
    <property type="match status" value="1"/>
</dbReference>
<dbReference type="Pfam" id="PF00805">
    <property type="entry name" value="Pentapeptide"/>
    <property type="match status" value="2"/>
</dbReference>
<name>A0A381VFI6_9ZZZZ</name>
<evidence type="ECO:0000313" key="1">
    <source>
        <dbReference type="EMBL" id="SVA38173.1"/>
    </source>
</evidence>
<dbReference type="InterPro" id="IPR051082">
    <property type="entry name" value="Pentapeptide-BTB/POZ_domain"/>
</dbReference>
<accession>A0A381VFI6</accession>
<dbReference type="InterPro" id="IPR001646">
    <property type="entry name" value="5peptide_repeat"/>
</dbReference>
<gene>
    <name evidence="1" type="ORF">METZ01_LOCUS91027</name>
</gene>
<dbReference type="SUPFAM" id="SSF141571">
    <property type="entry name" value="Pentapeptide repeat-like"/>
    <property type="match status" value="2"/>
</dbReference>
<dbReference type="EMBL" id="UINC01008484">
    <property type="protein sequence ID" value="SVA38173.1"/>
    <property type="molecule type" value="Genomic_DNA"/>
</dbReference>
<sequence>MLLGVALGQTADIRLTVEGTVPLELSWQAGSITQPNSVRIIPETQLETSTDLIHWQVLGQAITGGLDLDPVNAKRTVNASAGPRYFRVRSQVILPKSSLAKSNLVAADLRGADLRGANLANADLALAKLDGANLTGANLTGANLAEAVLGNVNLTGANLTGATIAPWHHFPGTIYNSTTLPDGTVKTDSPERRLLIQLYIDGAPKVTLTDRNFSGWDLRGVEWQNRNLARCNFTGADLRNVKLDHATLAGSNLTLANLQGATGFEPADHEGLILHKTTLPDGTTSD</sequence>
<proteinExistence type="predicted"/>